<dbReference type="AlphaFoldDB" id="A0A8X7BVA3"/>
<evidence type="ECO:0000256" key="1">
    <source>
        <dbReference type="SAM" id="MobiDB-lite"/>
    </source>
</evidence>
<accession>A0A8X7BVA3</accession>
<protein>
    <submittedName>
        <fullName evidence="2">Uncharacterized protein</fullName>
    </submittedName>
</protein>
<feature type="region of interest" description="Disordered" evidence="1">
    <location>
        <begin position="101"/>
        <end position="121"/>
    </location>
</feature>
<name>A0A8X7BVA3_9ARAC</name>
<reference evidence="2" key="1">
    <citation type="submission" date="2020-08" db="EMBL/GenBank/DDBJ databases">
        <title>Multicomponent nature underlies the extraordinary mechanical properties of spider dragline silk.</title>
        <authorList>
            <person name="Kono N."/>
            <person name="Nakamura H."/>
            <person name="Mori M."/>
            <person name="Yoshida Y."/>
            <person name="Ohtoshi R."/>
            <person name="Malay A.D."/>
            <person name="Moran D.A.P."/>
            <person name="Tomita M."/>
            <person name="Numata K."/>
            <person name="Arakawa K."/>
        </authorList>
    </citation>
    <scope>NUCLEOTIDE SEQUENCE</scope>
</reference>
<sequence length="121" mass="14253">MNIEKQIQKLENTIHGYDKLLSDPELGKMAVQYKKESMERIELWVTKVCLREKVWTVSNLAEEANLTEMFLENFREEFTMTESSSWKIPLASITRYCLTRERQDDSPMQEGIKRKNGTMGE</sequence>
<dbReference type="EMBL" id="BMAV01004699">
    <property type="protein sequence ID" value="GFY45210.1"/>
    <property type="molecule type" value="Genomic_DNA"/>
</dbReference>
<evidence type="ECO:0000313" key="2">
    <source>
        <dbReference type="EMBL" id="GFY45210.1"/>
    </source>
</evidence>
<proteinExistence type="predicted"/>
<organism evidence="2 3">
    <name type="scientific">Trichonephila inaurata madagascariensis</name>
    <dbReference type="NCBI Taxonomy" id="2747483"/>
    <lineage>
        <taxon>Eukaryota</taxon>
        <taxon>Metazoa</taxon>
        <taxon>Ecdysozoa</taxon>
        <taxon>Arthropoda</taxon>
        <taxon>Chelicerata</taxon>
        <taxon>Arachnida</taxon>
        <taxon>Araneae</taxon>
        <taxon>Araneomorphae</taxon>
        <taxon>Entelegynae</taxon>
        <taxon>Araneoidea</taxon>
        <taxon>Nephilidae</taxon>
        <taxon>Trichonephila</taxon>
        <taxon>Trichonephila inaurata</taxon>
    </lineage>
</organism>
<keyword evidence="3" id="KW-1185">Reference proteome</keyword>
<dbReference type="Proteomes" id="UP000886998">
    <property type="component" value="Unassembled WGS sequence"/>
</dbReference>
<evidence type="ECO:0000313" key="3">
    <source>
        <dbReference type="Proteomes" id="UP000886998"/>
    </source>
</evidence>
<comment type="caution">
    <text evidence="2">The sequence shown here is derived from an EMBL/GenBank/DDBJ whole genome shotgun (WGS) entry which is preliminary data.</text>
</comment>
<gene>
    <name evidence="2" type="ORF">TNIN_10331</name>
</gene>